<dbReference type="Pfam" id="PF11258">
    <property type="entry name" value="DUF3048"/>
    <property type="match status" value="1"/>
</dbReference>
<protein>
    <submittedName>
        <fullName evidence="3">DUF3048 domain-containing protein</fullName>
    </submittedName>
</protein>
<reference evidence="4" key="1">
    <citation type="journal article" date="2019" name="Int. J. Syst. Evol. Microbiol.">
        <title>The Global Catalogue of Microorganisms (GCM) 10K type strain sequencing project: providing services to taxonomists for standard genome sequencing and annotation.</title>
        <authorList>
            <consortium name="The Broad Institute Genomics Platform"/>
            <consortium name="The Broad Institute Genome Sequencing Center for Infectious Disease"/>
            <person name="Wu L."/>
            <person name="Ma J."/>
        </authorList>
    </citation>
    <scope>NUCLEOTIDE SEQUENCE [LARGE SCALE GENOMIC DNA]</scope>
    <source>
        <strain evidence="4">CECT 7184</strain>
    </source>
</reference>
<feature type="domain" description="DUF3048" evidence="1">
    <location>
        <begin position="56"/>
        <end position="196"/>
    </location>
</feature>
<comment type="caution">
    <text evidence="3">The sequence shown here is derived from an EMBL/GenBank/DDBJ whole genome shotgun (WGS) entry which is preliminary data.</text>
</comment>
<evidence type="ECO:0000259" key="2">
    <source>
        <dbReference type="Pfam" id="PF17479"/>
    </source>
</evidence>
<proteinExistence type="predicted"/>
<name>A0ABW0YT34_9BACI</name>
<evidence type="ECO:0000259" key="1">
    <source>
        <dbReference type="Pfam" id="PF11258"/>
    </source>
</evidence>
<organism evidence="3 4">
    <name type="scientific">Thalassorhabdus alkalitolerans</name>
    <dbReference type="NCBI Taxonomy" id="2282697"/>
    <lineage>
        <taxon>Bacteria</taxon>
        <taxon>Bacillati</taxon>
        <taxon>Bacillota</taxon>
        <taxon>Bacilli</taxon>
        <taxon>Bacillales</taxon>
        <taxon>Bacillaceae</taxon>
        <taxon>Thalassorhabdus</taxon>
    </lineage>
</organism>
<dbReference type="Proteomes" id="UP001596142">
    <property type="component" value="Unassembled WGS sequence"/>
</dbReference>
<gene>
    <name evidence="3" type="ORF">ACFPU1_14195</name>
</gene>
<dbReference type="InterPro" id="IPR035328">
    <property type="entry name" value="DUF3048_C"/>
</dbReference>
<dbReference type="Pfam" id="PF17479">
    <property type="entry name" value="DUF3048_C"/>
    <property type="match status" value="1"/>
</dbReference>
<keyword evidence="4" id="KW-1185">Reference proteome</keyword>
<feature type="domain" description="DUF3048" evidence="2">
    <location>
        <begin position="223"/>
        <end position="330"/>
    </location>
</feature>
<evidence type="ECO:0000313" key="4">
    <source>
        <dbReference type="Proteomes" id="UP001596142"/>
    </source>
</evidence>
<dbReference type="EMBL" id="JBHSOZ010000008">
    <property type="protein sequence ID" value="MFC5713917.1"/>
    <property type="molecule type" value="Genomic_DNA"/>
</dbReference>
<dbReference type="Gene3D" id="3.50.90.10">
    <property type="entry name" value="YerB-like"/>
    <property type="match status" value="1"/>
</dbReference>
<evidence type="ECO:0000313" key="3">
    <source>
        <dbReference type="EMBL" id="MFC5713917.1"/>
    </source>
</evidence>
<dbReference type="InterPro" id="IPR021416">
    <property type="entry name" value="DUF3048_N"/>
</dbReference>
<sequence length="347" mass="38329">MTKWIIIFISVTFLGAAVVLWAGLTGSNSENPYDPFSSSKEARSQEKGDDSVIYPLTGEQADSHIVNRPLAVIINNHPEARPQSGLQHADVVYEVLSEGAVTRFVAIYQSQQPVRIGPVRSARGYHIDLANGFDAFFVTHGWSPEAERMLENNAAPYLSGLHHDGTLFQRSSDRSAPHNSYISYIDALSGLTSKGYEAEYEVRPLPFAEEETLEQTAEASKAEINYLDQYDVTYTFDQQSGSYLRATDNKKDIDLETQEPITISNILILEAPHKEVDEQGRRSIELSTGGNGILLQKGQAYDVEWKNIDGRLLPVKNGKTVPLVPGNTWINIVPSSPGVDHAVELSP</sequence>
<dbReference type="InterPro" id="IPR023158">
    <property type="entry name" value="YerB-like_sf"/>
</dbReference>
<dbReference type="SUPFAM" id="SSF159774">
    <property type="entry name" value="YerB-like"/>
    <property type="match status" value="1"/>
</dbReference>
<accession>A0ABW0YT34</accession>
<dbReference type="RefSeq" id="WP_385942299.1">
    <property type="nucleotide sequence ID" value="NZ_JBHSOZ010000008.1"/>
</dbReference>